<evidence type="ECO:0000313" key="2">
    <source>
        <dbReference type="EMBL" id="PRX18424.1"/>
    </source>
</evidence>
<accession>A0A2T0K640</accession>
<keyword evidence="1" id="KW-0472">Membrane</keyword>
<proteinExistence type="predicted"/>
<dbReference type="Proteomes" id="UP000239415">
    <property type="component" value="Unassembled WGS sequence"/>
</dbReference>
<keyword evidence="1" id="KW-0812">Transmembrane</keyword>
<dbReference type="RefSeq" id="WP_106324179.1">
    <property type="nucleotide sequence ID" value="NZ_BOMO01000103.1"/>
</dbReference>
<gene>
    <name evidence="2" type="ORF">CLV67_113261</name>
</gene>
<evidence type="ECO:0000313" key="3">
    <source>
        <dbReference type="Proteomes" id="UP000239415"/>
    </source>
</evidence>
<feature type="transmembrane region" description="Helical" evidence="1">
    <location>
        <begin position="39"/>
        <end position="60"/>
    </location>
</feature>
<sequence>MTDLNDFRTILRQPDPDQRPLDIAQIMIKGARVRRRHRLAVGATSGLAVVALLIGGSQVVRLTSPTPTATAPSVQFGAPGLPEVPDDGRLGEVVPTGLTLPSGGEWVLAMKRIDSPDLADTSIGITLGVRQADGTIVDGTTSNETEGSDRSAGFHAVTGAMNVDGEDIPPFGYYVGTAAKITATVKGKTVRAGQAAWSEDPSVVLFWFPPKSHLSNLAAFDRENRLLPTGNTKIGVG</sequence>
<comment type="caution">
    <text evidence="2">The sequence shown here is derived from an EMBL/GenBank/DDBJ whole genome shotgun (WGS) entry which is preliminary data.</text>
</comment>
<evidence type="ECO:0000256" key="1">
    <source>
        <dbReference type="SAM" id="Phobius"/>
    </source>
</evidence>
<dbReference type="EMBL" id="PVMZ01000013">
    <property type="protein sequence ID" value="PRX18424.1"/>
    <property type="molecule type" value="Genomic_DNA"/>
</dbReference>
<organism evidence="2 3">
    <name type="scientific">Actinoplanes italicus</name>
    <dbReference type="NCBI Taxonomy" id="113567"/>
    <lineage>
        <taxon>Bacteria</taxon>
        <taxon>Bacillati</taxon>
        <taxon>Actinomycetota</taxon>
        <taxon>Actinomycetes</taxon>
        <taxon>Micromonosporales</taxon>
        <taxon>Micromonosporaceae</taxon>
        <taxon>Actinoplanes</taxon>
    </lineage>
</organism>
<reference evidence="2 3" key="1">
    <citation type="submission" date="2018-03" db="EMBL/GenBank/DDBJ databases">
        <title>Genomic Encyclopedia of Archaeal and Bacterial Type Strains, Phase II (KMG-II): from individual species to whole genera.</title>
        <authorList>
            <person name="Goeker M."/>
        </authorList>
    </citation>
    <scope>NUCLEOTIDE SEQUENCE [LARGE SCALE GENOMIC DNA]</scope>
    <source>
        <strain evidence="2 3">DSM 43146</strain>
    </source>
</reference>
<keyword evidence="3" id="KW-1185">Reference proteome</keyword>
<protein>
    <submittedName>
        <fullName evidence="2">Uncharacterized protein</fullName>
    </submittedName>
</protein>
<dbReference type="OrthoDB" id="3690121at2"/>
<name>A0A2T0K640_9ACTN</name>
<dbReference type="AlphaFoldDB" id="A0A2T0K640"/>
<keyword evidence="1" id="KW-1133">Transmembrane helix</keyword>